<dbReference type="NCBIfam" id="NF005919">
    <property type="entry name" value="PRK07920.1"/>
    <property type="match status" value="1"/>
</dbReference>
<keyword evidence="4 7" id="KW-0808">Transferase</keyword>
<dbReference type="GO" id="GO:0009247">
    <property type="term" value="P:glycolipid biosynthetic process"/>
    <property type="evidence" value="ECO:0007669"/>
    <property type="project" value="UniProtKB-ARBA"/>
</dbReference>
<keyword evidence="6 7" id="KW-0012">Acyltransferase</keyword>
<organism evidence="7 8">
    <name type="scientific">Segniliparus rotundus (strain ATCC BAA-972 / CDC 1076 / CIP 108378 / DSM 44985 / JCM 13578)</name>
    <dbReference type="NCBI Taxonomy" id="640132"/>
    <lineage>
        <taxon>Bacteria</taxon>
        <taxon>Bacillati</taxon>
        <taxon>Actinomycetota</taxon>
        <taxon>Actinomycetes</taxon>
        <taxon>Mycobacteriales</taxon>
        <taxon>Segniliparaceae</taxon>
        <taxon>Segniliparus</taxon>
    </lineage>
</organism>
<protein>
    <submittedName>
        <fullName evidence="7">Lipid A biosynthesis acyltransferase</fullName>
    </submittedName>
</protein>
<dbReference type="PANTHER" id="PTHR30606">
    <property type="entry name" value="LIPID A BIOSYNTHESIS LAUROYL ACYLTRANSFERASE"/>
    <property type="match status" value="1"/>
</dbReference>
<name>D6Z8I5_SEGRD</name>
<keyword evidence="3" id="KW-0997">Cell inner membrane</keyword>
<evidence type="ECO:0000313" key="7">
    <source>
        <dbReference type="EMBL" id="ADG98265.1"/>
    </source>
</evidence>
<dbReference type="HOGENOM" id="CLU_049421_3_0_11"/>
<dbReference type="GO" id="GO:0016746">
    <property type="term" value="F:acyltransferase activity"/>
    <property type="evidence" value="ECO:0007669"/>
    <property type="project" value="UniProtKB-KW"/>
</dbReference>
<dbReference type="STRING" id="640132.Srot_1805"/>
<dbReference type="EMBL" id="CP001958">
    <property type="protein sequence ID" value="ADG98265.1"/>
    <property type="molecule type" value="Genomic_DNA"/>
</dbReference>
<evidence type="ECO:0000313" key="8">
    <source>
        <dbReference type="Proteomes" id="UP000002247"/>
    </source>
</evidence>
<dbReference type="PANTHER" id="PTHR30606:SF10">
    <property type="entry name" value="PHOSPHATIDYLINOSITOL MANNOSIDE ACYLTRANSFERASE"/>
    <property type="match status" value="1"/>
</dbReference>
<dbReference type="CDD" id="cd07984">
    <property type="entry name" value="LPLAT_LABLAT-like"/>
    <property type="match status" value="1"/>
</dbReference>
<sequence length="316" mass="34172">MSESYKDKAVALGYSAGWGLVRLAPEPLARGVFRRGADLAFHRGAGAQLRKNLARVLAVPADQVPDSLVRRSLRSYARYWREAFRLPAMDHARLAREVNAAVAQQHHLDEPLKAGRGVVIVLPHMGNWDLAGVWLAVKHGQFTTVAERLKPESLYQKFLAYRESLGFEILPHASLSAAEAEHGAVAEAAGGGPYRILAQRLREGKVVCLLADRGMSRGSVPVRFFGETARFPPGPARLAAATGAALVTAHTWYEPEGSPEGRWRAEVGPAINVEDGVEAATGRVAAAFEAAIAARPEDWHMLQPLWDADRGSVGAA</sequence>
<evidence type="ECO:0000256" key="2">
    <source>
        <dbReference type="ARBA" id="ARBA00022475"/>
    </source>
</evidence>
<accession>D6Z8I5</accession>
<dbReference type="AlphaFoldDB" id="D6Z8I5"/>
<evidence type="ECO:0000256" key="6">
    <source>
        <dbReference type="ARBA" id="ARBA00023315"/>
    </source>
</evidence>
<evidence type="ECO:0000256" key="4">
    <source>
        <dbReference type="ARBA" id="ARBA00022679"/>
    </source>
</evidence>
<dbReference type="eggNOG" id="COG1560">
    <property type="taxonomic scope" value="Bacteria"/>
</dbReference>
<dbReference type="RefSeq" id="WP_013138718.1">
    <property type="nucleotide sequence ID" value="NC_014168.1"/>
</dbReference>
<keyword evidence="8" id="KW-1185">Reference proteome</keyword>
<gene>
    <name evidence="7" type="ordered locus">Srot_1805</name>
</gene>
<comment type="subcellular location">
    <subcellularLocation>
        <location evidence="1">Cell inner membrane</location>
    </subcellularLocation>
</comment>
<proteinExistence type="predicted"/>
<evidence type="ECO:0000256" key="3">
    <source>
        <dbReference type="ARBA" id="ARBA00022519"/>
    </source>
</evidence>
<evidence type="ECO:0000256" key="1">
    <source>
        <dbReference type="ARBA" id="ARBA00004533"/>
    </source>
</evidence>
<dbReference type="InterPro" id="IPR004960">
    <property type="entry name" value="LipA_acyltrans"/>
</dbReference>
<dbReference type="Pfam" id="PF03279">
    <property type="entry name" value="Lip_A_acyltrans"/>
    <property type="match status" value="1"/>
</dbReference>
<dbReference type="KEGG" id="srt:Srot_1805"/>
<reference evidence="7 8" key="1">
    <citation type="journal article" date="2010" name="Stand. Genomic Sci.">
        <title>Complete genome sequence of Segniliparus rotundus type strain (CDC 1076).</title>
        <authorList>
            <person name="Sikorski J."/>
            <person name="Lapidus A."/>
            <person name="Copeland A."/>
            <person name="Misra M."/>
            <person name="Glavina Del Rio T."/>
            <person name="Nolan M."/>
            <person name="Lucas S."/>
            <person name="Chen F."/>
            <person name="Tice H."/>
            <person name="Cheng J.F."/>
            <person name="Jando M."/>
            <person name="Schneider S."/>
            <person name="Bruce D."/>
            <person name="Goodwin L."/>
            <person name="Pitluck S."/>
            <person name="Liolios K."/>
            <person name="Mikhailova N."/>
            <person name="Pati A."/>
            <person name="Ivanova N."/>
            <person name="Mavromatis K."/>
            <person name="Chen A."/>
            <person name="Palaniappan K."/>
            <person name="Chertkov O."/>
            <person name="Land M."/>
            <person name="Hauser L."/>
            <person name="Chang Y.J."/>
            <person name="Jeffries C.D."/>
            <person name="Brettin T."/>
            <person name="Detter J.C."/>
            <person name="Han C."/>
            <person name="Rohde M."/>
            <person name="Goker M."/>
            <person name="Bristow J."/>
            <person name="Eisen J.A."/>
            <person name="Markowitz V."/>
            <person name="Hugenholtz P."/>
            <person name="Kyrpides N.C."/>
            <person name="Klenk H.P."/>
        </authorList>
    </citation>
    <scope>NUCLEOTIDE SEQUENCE [LARGE SCALE GENOMIC DNA]</scope>
    <source>
        <strain evidence="8">ATCC BAA-972 / CDC 1076 / CIP 108378 / DSM 44985 / JCM 13578</strain>
    </source>
</reference>
<dbReference type="OrthoDB" id="9803456at2"/>
<keyword evidence="2" id="KW-1003">Cell membrane</keyword>
<keyword evidence="5" id="KW-0472">Membrane</keyword>
<dbReference type="Proteomes" id="UP000002247">
    <property type="component" value="Chromosome"/>
</dbReference>
<dbReference type="GO" id="GO:0005886">
    <property type="term" value="C:plasma membrane"/>
    <property type="evidence" value="ECO:0007669"/>
    <property type="project" value="UniProtKB-SubCell"/>
</dbReference>
<evidence type="ECO:0000256" key="5">
    <source>
        <dbReference type="ARBA" id="ARBA00023136"/>
    </source>
</evidence>